<dbReference type="NCBIfam" id="TIGR01098">
    <property type="entry name" value="3A0109s03R"/>
    <property type="match status" value="1"/>
</dbReference>
<dbReference type="Pfam" id="PF12974">
    <property type="entry name" value="Phosphonate-bd"/>
    <property type="match status" value="1"/>
</dbReference>
<organism evidence="3 4">
    <name type="scientific">Sediminicurvatus halobius</name>
    <dbReference type="NCBI Taxonomy" id="2182432"/>
    <lineage>
        <taxon>Bacteria</taxon>
        <taxon>Pseudomonadati</taxon>
        <taxon>Pseudomonadota</taxon>
        <taxon>Gammaproteobacteria</taxon>
        <taxon>Chromatiales</taxon>
        <taxon>Ectothiorhodospiraceae</taxon>
        <taxon>Sediminicurvatus</taxon>
    </lineage>
</organism>
<evidence type="ECO:0000256" key="2">
    <source>
        <dbReference type="ARBA" id="ARBA00022729"/>
    </source>
</evidence>
<dbReference type="RefSeq" id="WP_109675811.1">
    <property type="nucleotide sequence ID" value="NZ_CP086615.1"/>
</dbReference>
<sequence length="295" mass="33232">MVSLPPERRCRRRLRAALLALFAALLWLAVIAPLPAAETPLRIGLTPVFLDDQLSLLRDWQADLQRETGHPVHFVQRTSYREISDLLARGEIDAAWICGAPYVRRQDQLKLLAVPVFNGEPRYRSYLIVPAEDEETQGWTDLRGKVFAYSDPDSNSGSLYPRTAMAERGLKPDALFRESFHAWGHRNVVEAVASGLAEAGAVDGYVWETLQRFEPELTERTRVVERSPAFGFPPVVVRENLDPALAERLRSALLSMDERPRGRELLQRLNLDAFTRGEPALFREIALMAGTPVPP</sequence>
<dbReference type="EMBL" id="QFFI01000003">
    <property type="protein sequence ID" value="PWG65108.1"/>
    <property type="molecule type" value="Genomic_DNA"/>
</dbReference>
<keyword evidence="4" id="KW-1185">Reference proteome</keyword>
<reference evidence="3 4" key="1">
    <citation type="submission" date="2018-05" db="EMBL/GenBank/DDBJ databases">
        <title>Spiribacter halobius sp. nov., a moderately halophilic bacterium isolated from marine solar saltern.</title>
        <authorList>
            <person name="Zheng W.-S."/>
            <person name="Lu D.-C."/>
            <person name="Du Z.-J."/>
        </authorList>
    </citation>
    <scope>NUCLEOTIDE SEQUENCE [LARGE SCALE GENOMIC DNA]</scope>
    <source>
        <strain evidence="3 4">E85</strain>
    </source>
</reference>
<dbReference type="PANTHER" id="PTHR35841:SF1">
    <property type="entry name" value="PHOSPHONATES-BINDING PERIPLASMIC PROTEIN"/>
    <property type="match status" value="1"/>
</dbReference>
<dbReference type="GO" id="GO:0043190">
    <property type="term" value="C:ATP-binding cassette (ABC) transporter complex"/>
    <property type="evidence" value="ECO:0007669"/>
    <property type="project" value="InterPro"/>
</dbReference>
<comment type="similarity">
    <text evidence="1">Belongs to the phosphate/phosphite/phosphonate binding protein family.</text>
</comment>
<dbReference type="CDD" id="cd13571">
    <property type="entry name" value="PBP2_PnhD_1"/>
    <property type="match status" value="1"/>
</dbReference>
<evidence type="ECO:0000313" key="4">
    <source>
        <dbReference type="Proteomes" id="UP000245474"/>
    </source>
</evidence>
<evidence type="ECO:0000256" key="1">
    <source>
        <dbReference type="ARBA" id="ARBA00007162"/>
    </source>
</evidence>
<dbReference type="InterPro" id="IPR005770">
    <property type="entry name" value="PhnD"/>
</dbReference>
<dbReference type="OrthoDB" id="9802896at2"/>
<name>A0A2U2N7P9_9GAMM</name>
<dbReference type="PANTHER" id="PTHR35841">
    <property type="entry name" value="PHOSPHONATES-BINDING PERIPLASMIC PROTEIN"/>
    <property type="match status" value="1"/>
</dbReference>
<dbReference type="Proteomes" id="UP000245474">
    <property type="component" value="Unassembled WGS sequence"/>
</dbReference>
<protein>
    <submittedName>
        <fullName evidence="3">ABC transporter substrate-binding protein</fullName>
    </submittedName>
</protein>
<dbReference type="SUPFAM" id="SSF53850">
    <property type="entry name" value="Periplasmic binding protein-like II"/>
    <property type="match status" value="1"/>
</dbReference>
<dbReference type="GO" id="GO:0055085">
    <property type="term" value="P:transmembrane transport"/>
    <property type="evidence" value="ECO:0007669"/>
    <property type="project" value="InterPro"/>
</dbReference>
<evidence type="ECO:0000313" key="3">
    <source>
        <dbReference type="EMBL" id="PWG65108.1"/>
    </source>
</evidence>
<comment type="caution">
    <text evidence="3">The sequence shown here is derived from an EMBL/GenBank/DDBJ whole genome shotgun (WGS) entry which is preliminary data.</text>
</comment>
<dbReference type="AlphaFoldDB" id="A0A2U2N7P9"/>
<accession>A0A2U2N7P9</accession>
<gene>
    <name evidence="3" type="ORF">DEM34_02175</name>
</gene>
<dbReference type="Gene3D" id="3.40.190.10">
    <property type="entry name" value="Periplasmic binding protein-like II"/>
    <property type="match status" value="2"/>
</dbReference>
<proteinExistence type="inferred from homology"/>
<keyword evidence="2" id="KW-0732">Signal</keyword>